<sequence length="374" mass="41654">MPQPVLLGETHKEDISVTQTQSSLERGLGPPRALGLREDRAQAGEWVSCHPHISPLDTLHYGYVRALDTQGAPRNGEVPGLTPAPAATFSRPGADADVAEREQEMPGLISSGDRTAHSHPSPCRPDRPQHQEELDPASEQRHKERPWDRQCGQSHGDLQQHNRTKYDLPQNTTEVWAGADGRARTVFGLGFSSEQQLTTFAEKFQELKEAAEMPKDKAREKTETWSHAPSSAAASSVKGGDEKASQPLQPTRTGSLRRTRWDRRDAERGHCAGAEAAAAAPEERHAPRTTALQETVASGEPRRGRDTNREEEKNTQPERRMEELEAELREQETELKGLRKQSEIPPQLLSEWLCRREAPGGQERMKTRKTEVAP</sequence>
<evidence type="ECO:0000256" key="1">
    <source>
        <dbReference type="SAM" id="MobiDB-lite"/>
    </source>
</evidence>
<feature type="compositionally biased region" description="Low complexity" evidence="1">
    <location>
        <begin position="226"/>
        <end position="236"/>
    </location>
</feature>
<feature type="compositionally biased region" description="Low complexity" evidence="1">
    <location>
        <begin position="271"/>
        <end position="280"/>
    </location>
</feature>
<feature type="compositionally biased region" description="Basic and acidic residues" evidence="1">
    <location>
        <begin position="124"/>
        <end position="148"/>
    </location>
</feature>
<comment type="caution">
    <text evidence="2">The sequence shown here is derived from an EMBL/GenBank/DDBJ whole genome shotgun (WGS) entry which is preliminary data.</text>
</comment>
<feature type="compositionally biased region" description="Basic and acidic residues" evidence="1">
    <location>
        <begin position="300"/>
        <end position="342"/>
    </location>
</feature>
<organism evidence="2 3">
    <name type="scientific">Saguinus oedipus</name>
    <name type="common">Cotton-top tamarin</name>
    <name type="synonym">Oedipomidas oedipus</name>
    <dbReference type="NCBI Taxonomy" id="9490"/>
    <lineage>
        <taxon>Eukaryota</taxon>
        <taxon>Metazoa</taxon>
        <taxon>Chordata</taxon>
        <taxon>Craniata</taxon>
        <taxon>Vertebrata</taxon>
        <taxon>Euteleostomi</taxon>
        <taxon>Mammalia</taxon>
        <taxon>Eutheria</taxon>
        <taxon>Euarchontoglires</taxon>
        <taxon>Primates</taxon>
        <taxon>Haplorrhini</taxon>
        <taxon>Platyrrhini</taxon>
        <taxon>Cebidae</taxon>
        <taxon>Callitrichinae</taxon>
        <taxon>Saguinus</taxon>
    </lineage>
</organism>
<dbReference type="PANTHER" id="PTHR10918">
    <property type="entry name" value="HOMER"/>
    <property type="match status" value="1"/>
</dbReference>
<reference evidence="2 3" key="1">
    <citation type="submission" date="2023-05" db="EMBL/GenBank/DDBJ databases">
        <title>B98-5 Cell Line De Novo Hybrid Assembly: An Optical Mapping Approach.</title>
        <authorList>
            <person name="Kananen K."/>
            <person name="Auerbach J.A."/>
            <person name="Kautto E."/>
            <person name="Blachly J.S."/>
        </authorList>
    </citation>
    <scope>NUCLEOTIDE SEQUENCE [LARGE SCALE GENOMIC DNA]</scope>
    <source>
        <strain evidence="2">B95-8</strain>
        <tissue evidence="2">Cell line</tissue>
    </source>
</reference>
<dbReference type="EMBL" id="JASSZA010000008">
    <property type="protein sequence ID" value="KAK2104985.1"/>
    <property type="molecule type" value="Genomic_DNA"/>
</dbReference>
<dbReference type="SUPFAM" id="SSF50729">
    <property type="entry name" value="PH domain-like"/>
    <property type="match status" value="1"/>
</dbReference>
<accession>A0ABQ9V7E5</accession>
<dbReference type="Gene3D" id="2.30.29.30">
    <property type="entry name" value="Pleckstrin-homology domain (PH domain)/Phosphotyrosine-binding domain (PTB)"/>
    <property type="match status" value="1"/>
</dbReference>
<feature type="region of interest" description="Disordered" evidence="1">
    <location>
        <begin position="209"/>
        <end position="374"/>
    </location>
</feature>
<gene>
    <name evidence="2" type="ORF">P7K49_018841</name>
</gene>
<proteinExistence type="predicted"/>
<dbReference type="Proteomes" id="UP001266305">
    <property type="component" value="Unassembled WGS sequence"/>
</dbReference>
<keyword evidence="3" id="KW-1185">Reference proteome</keyword>
<feature type="compositionally biased region" description="Basic and acidic residues" evidence="1">
    <location>
        <begin position="353"/>
        <end position="374"/>
    </location>
</feature>
<feature type="compositionally biased region" description="Basic and acidic residues" evidence="1">
    <location>
        <begin position="209"/>
        <end position="224"/>
    </location>
</feature>
<evidence type="ECO:0000313" key="2">
    <source>
        <dbReference type="EMBL" id="KAK2104985.1"/>
    </source>
</evidence>
<name>A0ABQ9V7E5_SAGOE</name>
<dbReference type="InterPro" id="IPR045027">
    <property type="entry name" value="Homer"/>
</dbReference>
<dbReference type="InterPro" id="IPR011993">
    <property type="entry name" value="PH-like_dom_sf"/>
</dbReference>
<feature type="region of interest" description="Disordered" evidence="1">
    <location>
        <begin position="72"/>
        <end position="169"/>
    </location>
</feature>
<evidence type="ECO:0000313" key="3">
    <source>
        <dbReference type="Proteomes" id="UP001266305"/>
    </source>
</evidence>
<protein>
    <submittedName>
        <fullName evidence="2">Uncharacterized protein</fullName>
    </submittedName>
</protein>
<feature type="region of interest" description="Disordered" evidence="1">
    <location>
        <begin position="1"/>
        <end position="31"/>
    </location>
</feature>